<sequence length="73" mass="8769">MLINISEHLSVQRYQSQNHTQWICYEPLANSQHQKRRPWSRVTGLMSADEMQNWLDRHYPDTPQAVRSFKKLS</sequence>
<dbReference type="RefSeq" id="WP_124924318.1">
    <property type="nucleotide sequence ID" value="NZ_BMOH01000001.1"/>
</dbReference>
<accession>A0A3P1SXH3</accession>
<dbReference type="OrthoDB" id="6121368at2"/>
<organism evidence="1 2">
    <name type="scientific">Amphritea balenae</name>
    <dbReference type="NCBI Taxonomy" id="452629"/>
    <lineage>
        <taxon>Bacteria</taxon>
        <taxon>Pseudomonadati</taxon>
        <taxon>Pseudomonadota</taxon>
        <taxon>Gammaproteobacteria</taxon>
        <taxon>Oceanospirillales</taxon>
        <taxon>Oceanospirillaceae</taxon>
        <taxon>Amphritea</taxon>
    </lineage>
</organism>
<proteinExistence type="predicted"/>
<dbReference type="Proteomes" id="UP000267535">
    <property type="component" value="Unassembled WGS sequence"/>
</dbReference>
<dbReference type="EMBL" id="RQXV01000001">
    <property type="protein sequence ID" value="RRD01246.1"/>
    <property type="molecule type" value="Genomic_DNA"/>
</dbReference>
<name>A0A3P1SXH3_9GAMM</name>
<protein>
    <submittedName>
        <fullName evidence="1">Uncharacterized protein</fullName>
    </submittedName>
</protein>
<dbReference type="AlphaFoldDB" id="A0A3P1SXH3"/>
<keyword evidence="2" id="KW-1185">Reference proteome</keyword>
<gene>
    <name evidence="1" type="ORF">EHS89_01395</name>
</gene>
<evidence type="ECO:0000313" key="2">
    <source>
        <dbReference type="Proteomes" id="UP000267535"/>
    </source>
</evidence>
<reference evidence="1 2" key="1">
    <citation type="submission" date="2018-11" db="EMBL/GenBank/DDBJ databases">
        <title>The draft genome sequence of Amphritea balenae JAMM 1525T.</title>
        <authorList>
            <person name="Fang Z."/>
            <person name="Zhang Y."/>
            <person name="Han X."/>
        </authorList>
    </citation>
    <scope>NUCLEOTIDE SEQUENCE [LARGE SCALE GENOMIC DNA]</scope>
    <source>
        <strain evidence="1 2">JAMM 1525</strain>
    </source>
</reference>
<comment type="caution">
    <text evidence="1">The sequence shown here is derived from an EMBL/GenBank/DDBJ whole genome shotgun (WGS) entry which is preliminary data.</text>
</comment>
<evidence type="ECO:0000313" key="1">
    <source>
        <dbReference type="EMBL" id="RRD01246.1"/>
    </source>
</evidence>